<evidence type="ECO:0000313" key="2">
    <source>
        <dbReference type="EMBL" id="CAG9327037.1"/>
    </source>
</evidence>
<accession>A0AAU9JUC2</accession>
<organism evidence="2 3">
    <name type="scientific">Blepharisma stoltei</name>
    <dbReference type="NCBI Taxonomy" id="1481888"/>
    <lineage>
        <taxon>Eukaryota</taxon>
        <taxon>Sar</taxon>
        <taxon>Alveolata</taxon>
        <taxon>Ciliophora</taxon>
        <taxon>Postciliodesmatophora</taxon>
        <taxon>Heterotrichea</taxon>
        <taxon>Heterotrichida</taxon>
        <taxon>Blepharismidae</taxon>
        <taxon>Blepharisma</taxon>
    </lineage>
</organism>
<dbReference type="InterPro" id="IPR004245">
    <property type="entry name" value="DUF229"/>
</dbReference>
<protein>
    <submittedName>
        <fullName evidence="2">Uncharacterized protein</fullName>
    </submittedName>
</protein>
<reference evidence="2" key="1">
    <citation type="submission" date="2021-09" db="EMBL/GenBank/DDBJ databases">
        <authorList>
            <consortium name="AG Swart"/>
            <person name="Singh M."/>
            <person name="Singh A."/>
            <person name="Seah K."/>
            <person name="Emmerich C."/>
        </authorList>
    </citation>
    <scope>NUCLEOTIDE SEQUENCE</scope>
    <source>
        <strain evidence="2">ATCC30299</strain>
    </source>
</reference>
<keyword evidence="3" id="KW-1185">Reference proteome</keyword>
<evidence type="ECO:0000313" key="3">
    <source>
        <dbReference type="Proteomes" id="UP001162131"/>
    </source>
</evidence>
<dbReference type="PANTHER" id="PTHR10974:SF1">
    <property type="entry name" value="FI08016P-RELATED"/>
    <property type="match status" value="1"/>
</dbReference>
<dbReference type="Proteomes" id="UP001162131">
    <property type="component" value="Unassembled WGS sequence"/>
</dbReference>
<dbReference type="GO" id="GO:0005615">
    <property type="term" value="C:extracellular space"/>
    <property type="evidence" value="ECO:0007669"/>
    <property type="project" value="TreeGrafter"/>
</dbReference>
<feature type="chain" id="PRO_5043347584" evidence="1">
    <location>
        <begin position="23"/>
        <end position="701"/>
    </location>
</feature>
<dbReference type="Pfam" id="PF02995">
    <property type="entry name" value="DUF229"/>
    <property type="match status" value="1"/>
</dbReference>
<gene>
    <name evidence="2" type="ORF">BSTOLATCC_MIC42295</name>
</gene>
<dbReference type="PANTHER" id="PTHR10974">
    <property type="entry name" value="FI08016P-RELATED"/>
    <property type="match status" value="1"/>
</dbReference>
<name>A0AAU9JUC2_9CILI</name>
<dbReference type="InterPro" id="IPR017850">
    <property type="entry name" value="Alkaline_phosphatase_core_sf"/>
</dbReference>
<feature type="signal peptide" evidence="1">
    <location>
        <begin position="1"/>
        <end position="22"/>
    </location>
</feature>
<dbReference type="EMBL" id="CAJZBQ010000041">
    <property type="protein sequence ID" value="CAG9327037.1"/>
    <property type="molecule type" value="Genomic_DNA"/>
</dbReference>
<evidence type="ECO:0000256" key="1">
    <source>
        <dbReference type="SAM" id="SignalP"/>
    </source>
</evidence>
<proteinExistence type="predicted"/>
<keyword evidence="1" id="KW-0732">Signal</keyword>
<dbReference type="AlphaFoldDB" id="A0AAU9JUC2"/>
<sequence length="701" mass="81453">MIKKVLIITLLGICLFYIGSFASDHRRQIVNFINEVTPPKYSSNNPKISTVSYPYHGPIISDKDTEEFNSSSYFTDDRPPPIFKIDDTESLRSLNLACQPEIYGYSIDQGDVIFPRHGYPKCPAVTNLNQSYIFVDTEDDKLYMNCPGPYKGRFLFGPTNDKKLVLRNEIEDFWQVWDYDEPEPLDEEVEFALGSCDSSKSAYLIQASMNPQFNKTAYEYAKERTEGKPKIIFMLTLDSMSRRHFFRKMPKTIDFLNSLNQNESDYWAFDFKLHNILGPNSVGNQVPIFGGKDRFVKTFKGDQNIDYLGEKALWNILREKGYISLFGLENCDNYFPKSLGRKPNVDYAINQFFCAVYKYTDYKFDKEAVLKQRCLGAYMTHYYPLNYTYNLAQMNQGVNMWLYLHLNGAHEATGLHAETMDDDVMDFVKKFLTDFGKDNDIIMFLHADHGMRYGNWYKDLPAYQENKLPGLFAIAGRQFIEQNDKTYSVLTLNTQRLTSKMDLRKSILYLAGIKENTKYGVNLFEEVAHKGRTCEKAGIEPWDCSCREMKLIEEPDQELEDFILRLADQVQATINTESYASKKHDKNIICEKIEIKGVENTYNFQISNVEEFFKLEMTVKHYPKVKFQANILVSSQYSDRFKYNDVKYMVEHDTFRKAPIMIRILNISRLDKYAGPCELKAIQAGLRGDTCICKEGYKKEK</sequence>
<comment type="caution">
    <text evidence="2">The sequence shown here is derived from an EMBL/GenBank/DDBJ whole genome shotgun (WGS) entry which is preliminary data.</text>
</comment>
<dbReference type="SUPFAM" id="SSF53649">
    <property type="entry name" value="Alkaline phosphatase-like"/>
    <property type="match status" value="1"/>
</dbReference>